<comment type="similarity">
    <text evidence="9">Belongs to the KdpA family.</text>
</comment>
<reference evidence="10 11" key="1">
    <citation type="journal article" date="2010" name="J. Bacteriol.">
        <title>Complete genome sequence of the aerobic facultative methanotroph Methylocella silvestris BL2.</title>
        <authorList>
            <person name="Chen Y."/>
            <person name="Crombie A."/>
            <person name="Rahman M.T."/>
            <person name="Dedysh S.N."/>
            <person name="Liesack W."/>
            <person name="Stott M.B."/>
            <person name="Alam M."/>
            <person name="Theisen A.R."/>
            <person name="Murrell J.C."/>
            <person name="Dunfield P.F."/>
        </authorList>
    </citation>
    <scope>NUCLEOTIDE SEQUENCE [LARGE SCALE GENOMIC DNA]</scope>
    <source>
        <strain evidence="11">DSM 15510 / CIP 108128 / LMG 27833 / NCIMB 13906 / BL2</strain>
    </source>
</reference>
<dbReference type="Proteomes" id="UP000002257">
    <property type="component" value="Chromosome"/>
</dbReference>
<dbReference type="GO" id="GO:0005886">
    <property type="term" value="C:plasma membrane"/>
    <property type="evidence" value="ECO:0007669"/>
    <property type="project" value="UniProtKB-SubCell"/>
</dbReference>
<feature type="transmembrane region" description="Helical" evidence="9">
    <location>
        <begin position="176"/>
        <end position="194"/>
    </location>
</feature>
<dbReference type="OrthoDB" id="9763796at2"/>
<feature type="transmembrane region" description="Helical" evidence="9">
    <location>
        <begin position="256"/>
        <end position="274"/>
    </location>
</feature>
<dbReference type="PIRSF" id="PIRSF001294">
    <property type="entry name" value="K_ATPaseA"/>
    <property type="match status" value="1"/>
</dbReference>
<feature type="transmembrane region" description="Helical" evidence="9">
    <location>
        <begin position="286"/>
        <end position="304"/>
    </location>
</feature>
<sequence length="572" mass="59407">MTVYGVLLIVILLVVLVLTIRPLGGYMAWVFAGRHTSIHPLKFIEDSLFRLTGVDPESEQNWLNYAAALIIFNLAGILLLFAFLLLQDALPLNPRGFGPMAPDLAFNTAVSFVTNTSWQAYGGETTLSYFNQMGGVAVQSFLSAATGMAVAIAMARGFARHGAETVGNAWVDITRATLYVLLPLSVIGALFLASQGAPQTFEGTVAAATLDGAVQTIARGPVASQEAIKLLGGDGGGFFNVNSAHPFENPTALTNFFEMLLIFLIGAALTNTFGRMVGDERQGWSLFGAMLILFAVGLFVVYFSEASGNPHFAALGVDQTAGPLQAGGNMEGKDVRFGIAGSALFANVTTTSADGAVNAMHDSFTPLGGGMVLANMMMDEVIVGAPGSGLFGMLLYVLVAVFVAGLMVGRTPEYLGKKIESAEVKMAVLALLVVPATILIPTALAAVLPTALAALSNAGPHGFSELLYAYTSAAATNGSAFAGLGANTPFFNLTLAAAMLSGRFLVILPVLAIAGSLAAKAKVPVSAGTLPTDGTQFIFLIVGAVVIFGMLTFFPALALGPLAEHFAGPQLY</sequence>
<dbReference type="HOGENOM" id="CLU_018614_3_0_5"/>
<name>B8ESF4_METSB</name>
<keyword evidence="5 9" id="KW-0630">Potassium</keyword>
<dbReference type="HAMAP" id="MF_00275">
    <property type="entry name" value="KdpA"/>
    <property type="match status" value="1"/>
</dbReference>
<dbReference type="eggNOG" id="COG2060">
    <property type="taxonomic scope" value="Bacteria"/>
</dbReference>
<evidence type="ECO:0000256" key="1">
    <source>
        <dbReference type="ARBA" id="ARBA00022448"/>
    </source>
</evidence>
<dbReference type="GO" id="GO:0016787">
    <property type="term" value="F:hydrolase activity"/>
    <property type="evidence" value="ECO:0007669"/>
    <property type="project" value="UniProtKB-KW"/>
</dbReference>
<dbReference type="GO" id="GO:0030955">
    <property type="term" value="F:potassium ion binding"/>
    <property type="evidence" value="ECO:0007669"/>
    <property type="project" value="UniProtKB-UniRule"/>
</dbReference>
<comment type="subunit">
    <text evidence="9">The system is composed of three essential subunits: KdpA, KdpB and KdpC.</text>
</comment>
<evidence type="ECO:0000313" key="10">
    <source>
        <dbReference type="EMBL" id="ACK49844.1"/>
    </source>
</evidence>
<keyword evidence="10" id="KW-0378">Hydrolase</keyword>
<dbReference type="AlphaFoldDB" id="B8ESF4"/>
<evidence type="ECO:0000256" key="9">
    <source>
        <dbReference type="HAMAP-Rule" id="MF_00275"/>
    </source>
</evidence>
<dbReference type="InterPro" id="IPR004623">
    <property type="entry name" value="KdpA"/>
</dbReference>
<organism evidence="10 11">
    <name type="scientific">Methylocella silvestris (strain DSM 15510 / CIP 108128 / LMG 27833 / NCIMB 13906 / BL2)</name>
    <dbReference type="NCBI Taxonomy" id="395965"/>
    <lineage>
        <taxon>Bacteria</taxon>
        <taxon>Pseudomonadati</taxon>
        <taxon>Pseudomonadota</taxon>
        <taxon>Alphaproteobacteria</taxon>
        <taxon>Hyphomicrobiales</taxon>
        <taxon>Beijerinckiaceae</taxon>
        <taxon>Methylocella</taxon>
    </lineage>
</organism>
<evidence type="ECO:0000256" key="8">
    <source>
        <dbReference type="ARBA" id="ARBA00023136"/>
    </source>
</evidence>
<keyword evidence="11" id="KW-1185">Reference proteome</keyword>
<dbReference type="PANTHER" id="PTHR30607:SF2">
    <property type="entry name" value="POTASSIUM-TRANSPORTING ATPASE POTASSIUM-BINDING SUBUNIT"/>
    <property type="match status" value="1"/>
</dbReference>
<keyword evidence="7 9" id="KW-0406">Ion transport</keyword>
<feature type="transmembrane region" description="Helical" evidence="9">
    <location>
        <begin position="62"/>
        <end position="86"/>
    </location>
</feature>
<dbReference type="EMBL" id="CP001280">
    <property type="protein sequence ID" value="ACK49844.1"/>
    <property type="molecule type" value="Genomic_DNA"/>
</dbReference>
<feature type="transmembrane region" description="Helical" evidence="9">
    <location>
        <begin position="6"/>
        <end position="32"/>
    </location>
</feature>
<protein>
    <recommendedName>
        <fullName evidence="9">Potassium-transporting ATPase potassium-binding subunit</fullName>
    </recommendedName>
    <alternativeName>
        <fullName evidence="9">ATP phosphohydrolase [potassium-transporting] A chain</fullName>
    </alternativeName>
    <alternativeName>
        <fullName evidence="9">Potassium-binding and translocating subunit A</fullName>
    </alternativeName>
    <alternativeName>
        <fullName evidence="9">Potassium-translocating ATPase A chain</fullName>
    </alternativeName>
</protein>
<proteinExistence type="inferred from homology"/>
<feature type="transmembrane region" description="Helical" evidence="9">
    <location>
        <begin position="136"/>
        <end position="155"/>
    </location>
</feature>
<evidence type="ECO:0000256" key="2">
    <source>
        <dbReference type="ARBA" id="ARBA00022475"/>
    </source>
</evidence>
<feature type="transmembrane region" description="Helical" evidence="9">
    <location>
        <begin position="381"/>
        <end position="408"/>
    </location>
</feature>
<dbReference type="KEGG" id="msl:Msil_0874"/>
<comment type="subcellular location">
    <subcellularLocation>
        <location evidence="9">Cell inner membrane</location>
        <topology evidence="9">Multi-pass membrane protein</topology>
    </subcellularLocation>
</comment>
<dbReference type="GO" id="GO:0008556">
    <property type="term" value="F:P-type potassium transmembrane transporter activity"/>
    <property type="evidence" value="ECO:0007669"/>
    <property type="project" value="InterPro"/>
</dbReference>
<dbReference type="PANTHER" id="PTHR30607">
    <property type="entry name" value="POTASSIUM-TRANSPORTING ATPASE A CHAIN"/>
    <property type="match status" value="1"/>
</dbReference>
<evidence type="ECO:0000256" key="5">
    <source>
        <dbReference type="ARBA" id="ARBA00022958"/>
    </source>
</evidence>
<dbReference type="Pfam" id="PF03814">
    <property type="entry name" value="KdpA"/>
    <property type="match status" value="1"/>
</dbReference>
<evidence type="ECO:0000256" key="3">
    <source>
        <dbReference type="ARBA" id="ARBA00022538"/>
    </source>
</evidence>
<gene>
    <name evidence="9" type="primary">kdpA</name>
    <name evidence="10" type="ordered locus">Msil_0874</name>
</gene>
<evidence type="ECO:0000256" key="4">
    <source>
        <dbReference type="ARBA" id="ARBA00022692"/>
    </source>
</evidence>
<dbReference type="STRING" id="395965.Msil_0874"/>
<dbReference type="NCBIfam" id="TIGR00680">
    <property type="entry name" value="kdpA"/>
    <property type="match status" value="1"/>
</dbReference>
<evidence type="ECO:0000256" key="6">
    <source>
        <dbReference type="ARBA" id="ARBA00022989"/>
    </source>
</evidence>
<feature type="transmembrane region" description="Helical" evidence="9">
    <location>
        <begin position="429"/>
        <end position="455"/>
    </location>
</feature>
<keyword evidence="6 9" id="KW-1133">Transmembrane helix</keyword>
<comment type="function">
    <text evidence="9">Part of the high-affinity ATP-driven potassium transport (or Kdp) system, which catalyzes the hydrolysis of ATP coupled with the electrogenic transport of potassium into the cytoplasm. This subunit binds the periplasmic potassium ions and delivers the ions to the membrane domain of KdpB through an intramembrane tunnel.</text>
</comment>
<keyword evidence="3 9" id="KW-0633">Potassium transport</keyword>
<keyword evidence="4 9" id="KW-0812">Transmembrane</keyword>
<feature type="transmembrane region" description="Helical" evidence="9">
    <location>
        <begin position="493"/>
        <end position="517"/>
    </location>
</feature>
<keyword evidence="2 9" id="KW-1003">Cell membrane</keyword>
<keyword evidence="1 9" id="KW-0813">Transport</keyword>
<keyword evidence="8 9" id="KW-0472">Membrane</keyword>
<evidence type="ECO:0000313" key="11">
    <source>
        <dbReference type="Proteomes" id="UP000002257"/>
    </source>
</evidence>
<evidence type="ECO:0000256" key="7">
    <source>
        <dbReference type="ARBA" id="ARBA00023065"/>
    </source>
</evidence>
<accession>B8ESF4</accession>
<feature type="transmembrane region" description="Helical" evidence="9">
    <location>
        <begin position="537"/>
        <end position="559"/>
    </location>
</feature>
<dbReference type="RefSeq" id="WP_012589914.1">
    <property type="nucleotide sequence ID" value="NC_011666.1"/>
</dbReference>
<keyword evidence="9" id="KW-0997">Cell inner membrane</keyword>